<dbReference type="EMBL" id="CAJFCJ010000007">
    <property type="protein sequence ID" value="CAD5117956.1"/>
    <property type="molecule type" value="Genomic_DNA"/>
</dbReference>
<dbReference type="GO" id="GO:0061630">
    <property type="term" value="F:ubiquitin protein ligase activity"/>
    <property type="evidence" value="ECO:0007669"/>
    <property type="project" value="TreeGrafter"/>
</dbReference>
<evidence type="ECO:0000313" key="9">
    <source>
        <dbReference type="EMBL" id="CAD5117956.1"/>
    </source>
</evidence>
<dbReference type="InterPro" id="IPR047153">
    <property type="entry name" value="TRIM45/56/19-like"/>
</dbReference>
<evidence type="ECO:0000256" key="2">
    <source>
        <dbReference type="ARBA" id="ARBA00022771"/>
    </source>
</evidence>
<evidence type="ECO:0000256" key="4">
    <source>
        <dbReference type="PROSITE-ProRule" id="PRU00024"/>
    </source>
</evidence>
<dbReference type="Gene3D" id="3.30.160.60">
    <property type="entry name" value="Classic Zinc Finger"/>
    <property type="match status" value="1"/>
</dbReference>
<evidence type="ECO:0000256" key="1">
    <source>
        <dbReference type="ARBA" id="ARBA00022723"/>
    </source>
</evidence>
<dbReference type="InterPro" id="IPR001841">
    <property type="entry name" value="Znf_RING"/>
</dbReference>
<dbReference type="InterPro" id="IPR000315">
    <property type="entry name" value="Znf_B-box"/>
</dbReference>
<dbReference type="SMART" id="SM00184">
    <property type="entry name" value="RING"/>
    <property type="match status" value="1"/>
</dbReference>
<feature type="compositionally biased region" description="Polar residues" evidence="6">
    <location>
        <begin position="66"/>
        <end position="75"/>
    </location>
</feature>
<dbReference type="PROSITE" id="PS50089">
    <property type="entry name" value="ZF_RING_2"/>
    <property type="match status" value="1"/>
</dbReference>
<evidence type="ECO:0000259" key="8">
    <source>
        <dbReference type="PROSITE" id="PS50119"/>
    </source>
</evidence>
<keyword evidence="1" id="KW-0479">Metal-binding</keyword>
<reference evidence="9 10" key="1">
    <citation type="submission" date="2020-08" db="EMBL/GenBank/DDBJ databases">
        <authorList>
            <person name="Hejnol A."/>
        </authorList>
    </citation>
    <scope>NUCLEOTIDE SEQUENCE [LARGE SCALE GENOMIC DNA]</scope>
</reference>
<dbReference type="PANTHER" id="PTHR25462">
    <property type="entry name" value="BONUS, ISOFORM C-RELATED"/>
    <property type="match status" value="1"/>
</dbReference>
<feature type="domain" description="B box-type" evidence="8">
    <location>
        <begin position="217"/>
        <end position="258"/>
    </location>
</feature>
<dbReference type="PANTHER" id="PTHR25462:SF296">
    <property type="entry name" value="MEIOTIC P26, ISOFORM F"/>
    <property type="match status" value="1"/>
</dbReference>
<dbReference type="PROSITE" id="PS00518">
    <property type="entry name" value="ZF_RING_1"/>
    <property type="match status" value="1"/>
</dbReference>
<dbReference type="Pfam" id="PF00097">
    <property type="entry name" value="zf-C3HC4"/>
    <property type="match status" value="1"/>
</dbReference>
<feature type="region of interest" description="Disordered" evidence="6">
    <location>
        <begin position="54"/>
        <end position="75"/>
    </location>
</feature>
<dbReference type="AlphaFoldDB" id="A0A7I8VR32"/>
<dbReference type="OrthoDB" id="1616686at2759"/>
<dbReference type="Proteomes" id="UP000549394">
    <property type="component" value="Unassembled WGS sequence"/>
</dbReference>
<keyword evidence="10" id="KW-1185">Reference proteome</keyword>
<dbReference type="PROSITE" id="PS50119">
    <property type="entry name" value="ZF_BBOX"/>
    <property type="match status" value="1"/>
</dbReference>
<feature type="region of interest" description="Disordered" evidence="6">
    <location>
        <begin position="1"/>
        <end position="29"/>
    </location>
</feature>
<gene>
    <name evidence="9" type="ORF">DGYR_LOCUS6416</name>
</gene>
<dbReference type="SUPFAM" id="SSF57845">
    <property type="entry name" value="B-box zinc-binding domain"/>
    <property type="match status" value="1"/>
</dbReference>
<dbReference type="InterPro" id="IPR017907">
    <property type="entry name" value="Znf_RING_CS"/>
</dbReference>
<keyword evidence="2 4" id="KW-0863">Zinc-finger</keyword>
<feature type="compositionally biased region" description="Polar residues" evidence="6">
    <location>
        <begin position="7"/>
        <end position="22"/>
    </location>
</feature>
<dbReference type="Gene3D" id="3.30.40.10">
    <property type="entry name" value="Zinc/RING finger domain, C3HC4 (zinc finger)"/>
    <property type="match status" value="1"/>
</dbReference>
<dbReference type="SMART" id="SM00336">
    <property type="entry name" value="BBOX"/>
    <property type="match status" value="2"/>
</dbReference>
<evidence type="ECO:0000256" key="6">
    <source>
        <dbReference type="SAM" id="MobiDB-lite"/>
    </source>
</evidence>
<evidence type="ECO:0000256" key="5">
    <source>
        <dbReference type="SAM" id="Coils"/>
    </source>
</evidence>
<proteinExistence type="predicted"/>
<name>A0A7I8VR32_9ANNE</name>
<keyword evidence="3" id="KW-0862">Zinc</keyword>
<dbReference type="GO" id="GO:0008270">
    <property type="term" value="F:zinc ion binding"/>
    <property type="evidence" value="ECO:0007669"/>
    <property type="project" value="UniProtKB-KW"/>
</dbReference>
<dbReference type="InterPro" id="IPR018957">
    <property type="entry name" value="Znf_C3HC4_RING-type"/>
</dbReference>
<feature type="domain" description="RING-type" evidence="7">
    <location>
        <begin position="87"/>
        <end position="126"/>
    </location>
</feature>
<accession>A0A7I8VR32</accession>
<feature type="coiled-coil region" evidence="5">
    <location>
        <begin position="376"/>
        <end position="403"/>
    </location>
</feature>
<sequence>MSDSKSDGTSNNLLERSDSLTPPETPLANRVRNQLRNLRKALRESVNETCNSAMNAAGKFRRPSRESSPNPLQNFRQRAGSKDIFNCPGCSKPLAQPKLLPCAHTICHQCLKTLAEQTEFKCPVCKMNVPPGSFEENHIVQSLLDMYKKVIGEGGQCSNEGLVTGTHGTAVSICLQCREDLCDQCSQHHTQTSITASHDVIQHSKLNAGHFRALQRERRMFCTFHKGKVLDIFCRNCKECVCSQCLVGEHQKHECTSIEEAAEIERGKIKEALLLEETNVSEASVALARANDDLKKEMTTNLSQVEQMVDSVADELIHTFSRSVNNKRRELLFVINNFEKEQKSLLKKHKNSLLAHHTAVKSMQDLTSLIYQHGSAVEIMKHSENLQQKATELRDQGSQLKDETWRRKVLFCQVEGEYVPKPNLIGSITQDKYPSPNS</sequence>
<evidence type="ECO:0000259" key="7">
    <source>
        <dbReference type="PROSITE" id="PS50089"/>
    </source>
</evidence>
<keyword evidence="5" id="KW-0175">Coiled coil</keyword>
<organism evidence="9 10">
    <name type="scientific">Dimorphilus gyrociliatus</name>
    <dbReference type="NCBI Taxonomy" id="2664684"/>
    <lineage>
        <taxon>Eukaryota</taxon>
        <taxon>Metazoa</taxon>
        <taxon>Spiralia</taxon>
        <taxon>Lophotrochozoa</taxon>
        <taxon>Annelida</taxon>
        <taxon>Polychaeta</taxon>
        <taxon>Polychaeta incertae sedis</taxon>
        <taxon>Dinophilidae</taxon>
        <taxon>Dimorphilus</taxon>
    </lineage>
</organism>
<dbReference type="CDD" id="cd16579">
    <property type="entry name" value="RING-HC_PML_C-V"/>
    <property type="match status" value="1"/>
</dbReference>
<protein>
    <submittedName>
        <fullName evidence="9">DgyrCDS6697</fullName>
    </submittedName>
</protein>
<dbReference type="Pfam" id="PF00643">
    <property type="entry name" value="zf-B_box"/>
    <property type="match status" value="1"/>
</dbReference>
<evidence type="ECO:0000256" key="3">
    <source>
        <dbReference type="ARBA" id="ARBA00022833"/>
    </source>
</evidence>
<dbReference type="InterPro" id="IPR013083">
    <property type="entry name" value="Znf_RING/FYVE/PHD"/>
</dbReference>
<dbReference type="SUPFAM" id="SSF57850">
    <property type="entry name" value="RING/U-box"/>
    <property type="match status" value="1"/>
</dbReference>
<evidence type="ECO:0000313" key="10">
    <source>
        <dbReference type="Proteomes" id="UP000549394"/>
    </source>
</evidence>
<comment type="caution">
    <text evidence="9">The sequence shown here is derived from an EMBL/GenBank/DDBJ whole genome shotgun (WGS) entry which is preliminary data.</text>
</comment>